<name>A0ABS5LNZ7_9BURK</name>
<protein>
    <submittedName>
        <fullName evidence="1">Uncharacterized protein</fullName>
    </submittedName>
</protein>
<comment type="caution">
    <text evidence="1">The sequence shown here is derived from an EMBL/GenBank/DDBJ whole genome shotgun (WGS) entry which is preliminary data.</text>
</comment>
<dbReference type="Proteomes" id="UP001647436">
    <property type="component" value="Unassembled WGS sequence"/>
</dbReference>
<organism evidence="1 2">
    <name type="scientific">Comamonas brasiliensis</name>
    <dbReference type="NCBI Taxonomy" id="1812482"/>
    <lineage>
        <taxon>Bacteria</taxon>
        <taxon>Pseudomonadati</taxon>
        <taxon>Pseudomonadota</taxon>
        <taxon>Betaproteobacteria</taxon>
        <taxon>Burkholderiales</taxon>
        <taxon>Comamonadaceae</taxon>
        <taxon>Comamonas</taxon>
    </lineage>
</organism>
<gene>
    <name evidence="1" type="ORF">DJFAAGMI_00945</name>
</gene>
<keyword evidence="2" id="KW-1185">Reference proteome</keyword>
<evidence type="ECO:0000313" key="1">
    <source>
        <dbReference type="EMBL" id="MBS3018213.1"/>
    </source>
</evidence>
<reference evidence="1 2" key="1">
    <citation type="submission" date="2020-03" db="EMBL/GenBank/DDBJ databases">
        <title>The role of nitrogen metabolism on polyethylene biodegradation.</title>
        <authorList>
            <person name="Peixoto J."/>
            <person name="Vizzotto C.S."/>
            <person name="Ramos A."/>
            <person name="Alves G."/>
            <person name="Steindorff A."/>
            <person name="Kruger R."/>
        </authorList>
    </citation>
    <scope>NUCLEOTIDE SEQUENCE [LARGE SCALE GENOMIC DNA]</scope>
    <source>
        <strain evidence="1 2">PE63</strain>
    </source>
</reference>
<sequence>MEIPYPASAMRYQKIKLPSDIYRCAAEAAALGGYS</sequence>
<evidence type="ECO:0000313" key="2">
    <source>
        <dbReference type="Proteomes" id="UP001647436"/>
    </source>
</evidence>
<dbReference type="EMBL" id="JAANES010000001">
    <property type="protein sequence ID" value="MBS3018213.1"/>
    <property type="molecule type" value="Genomic_DNA"/>
</dbReference>
<accession>A0ABS5LNZ7</accession>
<proteinExistence type="predicted"/>